<evidence type="ECO:0000259" key="1">
    <source>
        <dbReference type="Pfam" id="PF25989"/>
    </source>
</evidence>
<protein>
    <recommendedName>
        <fullName evidence="1">YknX-like C-terminal permuted SH3-like domain-containing protein</fullName>
    </recommendedName>
</protein>
<dbReference type="Proteomes" id="UP000265930">
    <property type="component" value="Unassembled WGS sequence"/>
</dbReference>
<dbReference type="Gene3D" id="2.40.420.20">
    <property type="match status" value="1"/>
</dbReference>
<dbReference type="EMBL" id="QXDJ01000003">
    <property type="protein sequence ID" value="RII34291.1"/>
    <property type="molecule type" value="Genomic_DNA"/>
</dbReference>
<comment type="caution">
    <text evidence="2">The sequence shown here is derived from an EMBL/GenBank/DDBJ whole genome shotgun (WGS) entry which is preliminary data.</text>
</comment>
<dbReference type="Pfam" id="PF25989">
    <property type="entry name" value="YknX_C"/>
    <property type="match status" value="1"/>
</dbReference>
<name>A0A399IMY5_9CLOT</name>
<dbReference type="GO" id="GO:1990281">
    <property type="term" value="C:efflux pump complex"/>
    <property type="evidence" value="ECO:0007669"/>
    <property type="project" value="TreeGrafter"/>
</dbReference>
<dbReference type="GO" id="GO:0015562">
    <property type="term" value="F:efflux transmembrane transporter activity"/>
    <property type="evidence" value="ECO:0007669"/>
    <property type="project" value="TreeGrafter"/>
</dbReference>
<dbReference type="InterPro" id="IPR058637">
    <property type="entry name" value="YknX-like_C"/>
</dbReference>
<dbReference type="RefSeq" id="WP_119367058.1">
    <property type="nucleotide sequence ID" value="NZ_QXDJ01000003.1"/>
</dbReference>
<dbReference type="AlphaFoldDB" id="A0A399IMY5"/>
<feature type="domain" description="YknX-like C-terminal permuted SH3-like" evidence="1">
    <location>
        <begin position="18"/>
        <end position="79"/>
    </location>
</feature>
<accession>A0A399IMY5</accession>
<evidence type="ECO:0000313" key="3">
    <source>
        <dbReference type="Proteomes" id="UP000265930"/>
    </source>
</evidence>
<dbReference type="PANTHER" id="PTHR30469:SF33">
    <property type="entry name" value="SLR1207 PROTEIN"/>
    <property type="match status" value="1"/>
</dbReference>
<sequence>MFFAKKREKICQEKCKATAIVVNNGVQYVYEVVEDKVKKISVSVGISDGKYTEITSGVELGDKVIIEGQSFLNDGDQVNISNS</sequence>
<gene>
    <name evidence="2" type="ORF">D2A34_14160</name>
</gene>
<evidence type="ECO:0000313" key="2">
    <source>
        <dbReference type="EMBL" id="RII34291.1"/>
    </source>
</evidence>
<dbReference type="PANTHER" id="PTHR30469">
    <property type="entry name" value="MULTIDRUG RESISTANCE PROTEIN MDTA"/>
    <property type="match status" value="1"/>
</dbReference>
<organism evidence="2 3">
    <name type="scientific">Clostridium chromiireducens</name>
    <dbReference type="NCBI Taxonomy" id="225345"/>
    <lineage>
        <taxon>Bacteria</taxon>
        <taxon>Bacillati</taxon>
        <taxon>Bacillota</taxon>
        <taxon>Clostridia</taxon>
        <taxon>Eubacteriales</taxon>
        <taxon>Clostridiaceae</taxon>
        <taxon>Clostridium</taxon>
    </lineage>
</organism>
<proteinExistence type="predicted"/>
<reference evidence="2 3" key="1">
    <citation type="submission" date="2018-08" db="EMBL/GenBank/DDBJ databases">
        <title>Genome of Clostridium chromiireducens C1, DSM12136.</title>
        <authorList>
            <person name="Xing M."/>
            <person name="Wei Y."/>
            <person name="Ang E.L."/>
            <person name="Zhao H."/>
            <person name="Zhang Y."/>
        </authorList>
    </citation>
    <scope>NUCLEOTIDE SEQUENCE [LARGE SCALE GENOMIC DNA]</scope>
    <source>
        <strain evidence="2 3">C1</strain>
    </source>
</reference>